<dbReference type="PROSITE" id="PS50883">
    <property type="entry name" value="EAL"/>
    <property type="match status" value="1"/>
</dbReference>
<dbReference type="EMBL" id="FMWG01000001">
    <property type="protein sequence ID" value="SCZ50032.1"/>
    <property type="molecule type" value="Genomic_DNA"/>
</dbReference>
<proteinExistence type="predicted"/>
<evidence type="ECO:0000259" key="1">
    <source>
        <dbReference type="PROSITE" id="PS50883"/>
    </source>
</evidence>
<feature type="domain" description="EAL" evidence="1">
    <location>
        <begin position="28"/>
        <end position="278"/>
    </location>
</feature>
<keyword evidence="3" id="KW-1185">Reference proteome</keyword>
<dbReference type="SMART" id="SM00052">
    <property type="entry name" value="EAL"/>
    <property type="match status" value="1"/>
</dbReference>
<dbReference type="GO" id="GO:0071111">
    <property type="term" value="F:cyclic-guanylate-specific phosphodiesterase activity"/>
    <property type="evidence" value="ECO:0007669"/>
    <property type="project" value="InterPro"/>
</dbReference>
<organism evidence="2 3">
    <name type="scientific">Epibacterium ulvae</name>
    <dbReference type="NCBI Taxonomy" id="1156985"/>
    <lineage>
        <taxon>Bacteria</taxon>
        <taxon>Pseudomonadati</taxon>
        <taxon>Pseudomonadota</taxon>
        <taxon>Alphaproteobacteria</taxon>
        <taxon>Rhodobacterales</taxon>
        <taxon>Roseobacteraceae</taxon>
        <taxon>Epibacterium</taxon>
    </lineage>
</organism>
<dbReference type="PANTHER" id="PTHR33121:SF79">
    <property type="entry name" value="CYCLIC DI-GMP PHOSPHODIESTERASE PDED-RELATED"/>
    <property type="match status" value="1"/>
</dbReference>
<dbReference type="Pfam" id="PF00563">
    <property type="entry name" value="EAL"/>
    <property type="match status" value="1"/>
</dbReference>
<dbReference type="InterPro" id="IPR001633">
    <property type="entry name" value="EAL_dom"/>
</dbReference>
<dbReference type="AlphaFoldDB" id="A0A1G5PKL1"/>
<protein>
    <submittedName>
        <fullName evidence="2">EAL domain, c-di-GMP-specific phosphodiesterase class I (Or its enzymatically inactive variant)</fullName>
    </submittedName>
</protein>
<dbReference type="PANTHER" id="PTHR33121">
    <property type="entry name" value="CYCLIC DI-GMP PHOSPHODIESTERASE PDEF"/>
    <property type="match status" value="1"/>
</dbReference>
<dbReference type="SUPFAM" id="SSF141868">
    <property type="entry name" value="EAL domain-like"/>
    <property type="match status" value="1"/>
</dbReference>
<evidence type="ECO:0000313" key="3">
    <source>
        <dbReference type="Proteomes" id="UP000198767"/>
    </source>
</evidence>
<reference evidence="2 3" key="1">
    <citation type="submission" date="2016-10" db="EMBL/GenBank/DDBJ databases">
        <authorList>
            <person name="de Groot N.N."/>
        </authorList>
    </citation>
    <scope>NUCLEOTIDE SEQUENCE [LARGE SCALE GENOMIC DNA]</scope>
    <source>
        <strain evidence="2 3">U95</strain>
    </source>
</reference>
<dbReference type="RefSeq" id="WP_232716341.1">
    <property type="nucleotide sequence ID" value="NZ_FMWG01000001.1"/>
</dbReference>
<name>A0A1G5PKL1_9RHOB</name>
<dbReference type="Proteomes" id="UP000198767">
    <property type="component" value="Unassembled WGS sequence"/>
</dbReference>
<dbReference type="CDD" id="cd01948">
    <property type="entry name" value="EAL"/>
    <property type="match status" value="1"/>
</dbReference>
<gene>
    <name evidence="2" type="ORF">SAMN04488118_101209</name>
</gene>
<accession>A0A1G5PKL1</accession>
<dbReference type="STRING" id="1156985.SAMN04488118_101209"/>
<sequence>MRHKKRLKYADLPAGSDNPLSSAITGRDRSVLDMVADAIKFDQTLLAYQPIMQALPPHNVAFYEGYIRVLDSTGRVIPAREFMDVVEDTELGRELDCLALQHGLRTLSKHPNIRLSINMSARSIGYERWGKVLKRFLSKDATIGERLLLEITEASTQGAPELVLDFMTRMQDHGIAFAMDNFGSGSMAIAHFRQFFFDAVKIDGKFVRNILETHDNQSVVRALVGVAKQFDMLTVAESVETEAEAQFLVDIGVDCLQGYLYGAPTVRAPWVEDLKAQRRA</sequence>
<dbReference type="Gene3D" id="3.20.20.450">
    <property type="entry name" value="EAL domain"/>
    <property type="match status" value="1"/>
</dbReference>
<dbReference type="InterPro" id="IPR035919">
    <property type="entry name" value="EAL_sf"/>
</dbReference>
<dbReference type="InterPro" id="IPR050706">
    <property type="entry name" value="Cyclic-di-GMP_PDE-like"/>
</dbReference>
<evidence type="ECO:0000313" key="2">
    <source>
        <dbReference type="EMBL" id="SCZ50032.1"/>
    </source>
</evidence>